<accession>A0ABS4GN08</accession>
<dbReference type="InterPro" id="IPR003593">
    <property type="entry name" value="AAA+_ATPase"/>
</dbReference>
<protein>
    <submittedName>
        <fullName evidence="5">ABC-type nitrate/sulfonate/bicarbonate transport system ATPase subunit</fullName>
    </submittedName>
</protein>
<dbReference type="RefSeq" id="WP_209809752.1">
    <property type="nucleotide sequence ID" value="NZ_JAGGKT010000003.1"/>
</dbReference>
<reference evidence="5 6" key="1">
    <citation type="submission" date="2021-03" db="EMBL/GenBank/DDBJ databases">
        <title>Genomic Encyclopedia of Type Strains, Phase IV (KMG-IV): sequencing the most valuable type-strain genomes for metagenomic binning, comparative biology and taxonomic classification.</title>
        <authorList>
            <person name="Goeker M."/>
        </authorList>
    </citation>
    <scope>NUCLEOTIDE SEQUENCE [LARGE SCALE GENOMIC DNA]</scope>
    <source>
        <strain evidence="5 6">DSM 24738</strain>
    </source>
</reference>
<evidence type="ECO:0000259" key="4">
    <source>
        <dbReference type="PROSITE" id="PS50893"/>
    </source>
</evidence>
<dbReference type="SMART" id="SM00382">
    <property type="entry name" value="AAA"/>
    <property type="match status" value="1"/>
</dbReference>
<evidence type="ECO:0000313" key="5">
    <source>
        <dbReference type="EMBL" id="MBP1931668.1"/>
    </source>
</evidence>
<dbReference type="PANTHER" id="PTHR42788:SF2">
    <property type="entry name" value="ABC TRANSPORTER ATP-BINDING PROTEIN"/>
    <property type="match status" value="1"/>
</dbReference>
<gene>
    <name evidence="5" type="ORF">J2Z37_001669</name>
</gene>
<sequence length="256" mass="28676">MPVKLQISQLRKSFGEGNQNQVLALDRVSMSVGKNEFVGLIGPSGSGKSSLLDILAGLSLPDTGEILMDGKSLLGRKGEVSYMPQSDVLFPWRTILDNVTIPMEVAGIPRKEARKEAMGLLPTFGLESFAESYPKMLSGGMRQRASFLRTFLCKKDMMLLDEPFGKLDALTRMQMQEWLLDMWQKFQHAVLFVTHDVEEAILLCDRIYVLSARPGRVLGEVEVNLPRPRTSVMSTNSDFIRLKRNLLEMLKEGTGH</sequence>
<dbReference type="PROSITE" id="PS00211">
    <property type="entry name" value="ABC_TRANSPORTER_1"/>
    <property type="match status" value="1"/>
</dbReference>
<keyword evidence="6" id="KW-1185">Reference proteome</keyword>
<dbReference type="PROSITE" id="PS50893">
    <property type="entry name" value="ABC_TRANSPORTER_2"/>
    <property type="match status" value="1"/>
</dbReference>
<dbReference type="SUPFAM" id="SSF52540">
    <property type="entry name" value="P-loop containing nucleoside triphosphate hydrolases"/>
    <property type="match status" value="1"/>
</dbReference>
<dbReference type="EMBL" id="JAGGKT010000003">
    <property type="protein sequence ID" value="MBP1931668.1"/>
    <property type="molecule type" value="Genomic_DNA"/>
</dbReference>
<evidence type="ECO:0000256" key="2">
    <source>
        <dbReference type="ARBA" id="ARBA00022741"/>
    </source>
</evidence>
<dbReference type="InterPro" id="IPR017871">
    <property type="entry name" value="ABC_transporter-like_CS"/>
</dbReference>
<evidence type="ECO:0000256" key="1">
    <source>
        <dbReference type="ARBA" id="ARBA00022448"/>
    </source>
</evidence>
<dbReference type="Gene3D" id="3.40.50.300">
    <property type="entry name" value="P-loop containing nucleotide triphosphate hydrolases"/>
    <property type="match status" value="1"/>
</dbReference>
<organism evidence="5 6">
    <name type="scientific">Ammoniphilus resinae</name>
    <dbReference type="NCBI Taxonomy" id="861532"/>
    <lineage>
        <taxon>Bacteria</taxon>
        <taxon>Bacillati</taxon>
        <taxon>Bacillota</taxon>
        <taxon>Bacilli</taxon>
        <taxon>Bacillales</taxon>
        <taxon>Paenibacillaceae</taxon>
        <taxon>Aneurinibacillus group</taxon>
        <taxon>Ammoniphilus</taxon>
    </lineage>
</organism>
<keyword evidence="3" id="KW-0067">ATP-binding</keyword>
<feature type="domain" description="ABC transporter" evidence="4">
    <location>
        <begin position="5"/>
        <end position="237"/>
    </location>
</feature>
<dbReference type="Pfam" id="PF00005">
    <property type="entry name" value="ABC_tran"/>
    <property type="match status" value="1"/>
</dbReference>
<dbReference type="InterPro" id="IPR003439">
    <property type="entry name" value="ABC_transporter-like_ATP-bd"/>
</dbReference>
<comment type="caution">
    <text evidence="5">The sequence shown here is derived from an EMBL/GenBank/DDBJ whole genome shotgun (WGS) entry which is preliminary data.</text>
</comment>
<keyword evidence="2" id="KW-0547">Nucleotide-binding</keyword>
<evidence type="ECO:0000313" key="6">
    <source>
        <dbReference type="Proteomes" id="UP001519343"/>
    </source>
</evidence>
<keyword evidence="1" id="KW-0813">Transport</keyword>
<dbReference type="InterPro" id="IPR050166">
    <property type="entry name" value="ABC_transporter_ATP-bind"/>
</dbReference>
<dbReference type="CDD" id="cd03293">
    <property type="entry name" value="ABC_NrtD_SsuB_transporters"/>
    <property type="match status" value="1"/>
</dbReference>
<name>A0ABS4GN08_9BACL</name>
<proteinExistence type="predicted"/>
<dbReference type="InterPro" id="IPR027417">
    <property type="entry name" value="P-loop_NTPase"/>
</dbReference>
<dbReference type="Proteomes" id="UP001519343">
    <property type="component" value="Unassembled WGS sequence"/>
</dbReference>
<dbReference type="PANTHER" id="PTHR42788">
    <property type="entry name" value="TAURINE IMPORT ATP-BINDING PROTEIN-RELATED"/>
    <property type="match status" value="1"/>
</dbReference>
<evidence type="ECO:0000256" key="3">
    <source>
        <dbReference type="ARBA" id="ARBA00022840"/>
    </source>
</evidence>